<accession>D9PNA7</accession>
<protein>
    <recommendedName>
        <fullName evidence="2">DUF2283 domain-containing protein</fullName>
    </recommendedName>
</protein>
<dbReference type="PANTHER" id="PTHR37029:SF1">
    <property type="entry name" value="SSR1768 PROTEIN"/>
    <property type="match status" value="1"/>
</dbReference>
<evidence type="ECO:0000313" key="1">
    <source>
        <dbReference type="EMBL" id="EFK94958.1"/>
    </source>
</evidence>
<dbReference type="AlphaFoldDB" id="D9PNA7"/>
<dbReference type="Pfam" id="PF10049">
    <property type="entry name" value="DUF2283"/>
    <property type="match status" value="1"/>
</dbReference>
<dbReference type="PANTHER" id="PTHR37029">
    <property type="entry name" value="SSR1768 PROTEIN"/>
    <property type="match status" value="1"/>
</dbReference>
<dbReference type="InterPro" id="IPR019270">
    <property type="entry name" value="DUF2283"/>
</dbReference>
<reference evidence="1" key="1">
    <citation type="submission" date="2010-07" db="EMBL/GenBank/DDBJ databases">
        <authorList>
            <consortium name="CONSOLIDER consortium CSD2007-00005"/>
            <person name="Guazzaroni M.-E."/>
            <person name="Richter M."/>
            <person name="Garcia-Salamanca A."/>
            <person name="Yarza P."/>
            <person name="Ferrer M."/>
        </authorList>
    </citation>
    <scope>NUCLEOTIDE SEQUENCE</scope>
</reference>
<proteinExistence type="predicted"/>
<sequence length="83" mass="8950">MGQTEDWVKQIMRISYYSATDSLYIDLCHTSSNDSREVAEGIVLDFDPAGNLVGIDIDNASTKVALDKLVLSSLPGTIVTEAA</sequence>
<organism evidence="1">
    <name type="scientific">sediment metagenome</name>
    <dbReference type="NCBI Taxonomy" id="749907"/>
    <lineage>
        <taxon>unclassified sequences</taxon>
        <taxon>metagenomes</taxon>
        <taxon>ecological metagenomes</taxon>
    </lineage>
</organism>
<evidence type="ECO:0008006" key="2">
    <source>
        <dbReference type="Google" id="ProtNLM"/>
    </source>
</evidence>
<comment type="caution">
    <text evidence="1">The sequence shown here is derived from an EMBL/GenBank/DDBJ whole genome shotgun (WGS) entry which is preliminary data.</text>
</comment>
<name>D9PNA7_9ZZZZ</name>
<reference evidence="1" key="2">
    <citation type="journal article" date="2011" name="Microb. Ecol.">
        <title>Taxonomic and Functional Metagenomic Profiling of the Microbial Community in the Anoxic Sediment of a Sub-saline Shallow Lake (Laguna de Carrizo, Central Spain).</title>
        <authorList>
            <person name="Ferrer M."/>
            <person name="Guazzaroni M.E."/>
            <person name="Richter M."/>
            <person name="Garcia-Salamanca A."/>
            <person name="Yarza P."/>
            <person name="Suarez-Suarez A."/>
            <person name="Solano J."/>
            <person name="Alcaide M."/>
            <person name="van Dillewijn P."/>
            <person name="Molina-Henares M.A."/>
            <person name="Lopez-Cortes N."/>
            <person name="Al-Ramahi Y."/>
            <person name="Guerrero C."/>
            <person name="Acosta A."/>
            <person name="de Eugenio L.I."/>
            <person name="Martinez V."/>
            <person name="Marques S."/>
            <person name="Rojo F."/>
            <person name="Santero E."/>
            <person name="Genilloud O."/>
            <person name="Perez-Perez J."/>
            <person name="Rossello-Mora R."/>
            <person name="Ramos J.L."/>
        </authorList>
    </citation>
    <scope>NUCLEOTIDE SEQUENCE</scope>
</reference>
<gene>
    <name evidence="1" type="ORF">LDC_3040</name>
</gene>
<dbReference type="EMBL" id="ADZX01000940">
    <property type="protein sequence ID" value="EFK94958.1"/>
    <property type="molecule type" value="Genomic_DNA"/>
</dbReference>